<keyword evidence="7" id="KW-1185">Reference proteome</keyword>
<evidence type="ECO:0000256" key="3">
    <source>
        <dbReference type="ARBA" id="ARBA00022514"/>
    </source>
</evidence>
<evidence type="ECO:0000313" key="6">
    <source>
        <dbReference type="EMBL" id="CAH2245693.1"/>
    </source>
</evidence>
<evidence type="ECO:0000256" key="2">
    <source>
        <dbReference type="ARBA" id="ARBA00007236"/>
    </source>
</evidence>
<protein>
    <submittedName>
        <fullName evidence="6">Interleukin-17F, partial</fullName>
    </submittedName>
</protein>
<feature type="non-terminal residue" evidence="6">
    <location>
        <position position="1"/>
    </location>
</feature>
<keyword evidence="3" id="KW-0202">Cytokine</keyword>
<dbReference type="Pfam" id="PF06083">
    <property type="entry name" value="IL17"/>
    <property type="match status" value="2"/>
</dbReference>
<reference evidence="6" key="1">
    <citation type="submission" date="2022-03" db="EMBL/GenBank/DDBJ databases">
        <authorList>
            <person name="Alioto T."/>
            <person name="Alioto T."/>
            <person name="Gomez Garrido J."/>
        </authorList>
    </citation>
    <scope>NUCLEOTIDE SEQUENCE</scope>
</reference>
<sequence length="267" mass="30651">HKKVCCNSVMPMKSLRKRSLSPWDYSYDVEPTRYPSRIAIAKCRHQQCVDADGKLMDSGNSVEIRQEILVLYREMKDCKPTYRLQKKMVTVGCTCVQPITTYIMKVKARECHVSLSYPYLSPLSPATLMVGVRLRVMHKTCNQLKAPDPVPRCMAKLKVPLQNDTHPVPSHIAAGPDVRRRSLSPWDYSIDEEPNRYPSRIAIAKCRHQRCVDAEGKLMDSGNSVEIRQEILVLYREMKDCKPTYRLQKKMVTVGCTCVRSIIQHLI</sequence>
<dbReference type="InterPro" id="IPR020440">
    <property type="entry name" value="IL-17_chr"/>
</dbReference>
<comment type="similarity">
    <text evidence="2">Belongs to the IL-17 family.</text>
</comment>
<accession>A0AAD1R942</accession>
<dbReference type="Gene3D" id="2.10.90.10">
    <property type="entry name" value="Cystine-knot cytokines"/>
    <property type="match status" value="2"/>
</dbReference>
<dbReference type="Proteomes" id="UP001295444">
    <property type="component" value="Chromosome 02"/>
</dbReference>
<dbReference type="InterPro" id="IPR029034">
    <property type="entry name" value="Cystine-knot_cytokine"/>
</dbReference>
<dbReference type="EMBL" id="OW240913">
    <property type="protein sequence ID" value="CAH2245693.1"/>
    <property type="molecule type" value="Genomic_DNA"/>
</dbReference>
<dbReference type="GO" id="GO:0005125">
    <property type="term" value="F:cytokine activity"/>
    <property type="evidence" value="ECO:0007669"/>
    <property type="project" value="UniProtKB-KW"/>
</dbReference>
<keyword evidence="4" id="KW-0964">Secreted</keyword>
<evidence type="ECO:0000256" key="1">
    <source>
        <dbReference type="ARBA" id="ARBA00004613"/>
    </source>
</evidence>
<organism evidence="6 7">
    <name type="scientific">Pelobates cultripes</name>
    <name type="common">Western spadefoot toad</name>
    <dbReference type="NCBI Taxonomy" id="61616"/>
    <lineage>
        <taxon>Eukaryota</taxon>
        <taxon>Metazoa</taxon>
        <taxon>Chordata</taxon>
        <taxon>Craniata</taxon>
        <taxon>Vertebrata</taxon>
        <taxon>Euteleostomi</taxon>
        <taxon>Amphibia</taxon>
        <taxon>Batrachia</taxon>
        <taxon>Anura</taxon>
        <taxon>Pelobatoidea</taxon>
        <taxon>Pelobatidae</taxon>
        <taxon>Pelobates</taxon>
    </lineage>
</organism>
<proteinExistence type="inferred from homology"/>
<dbReference type="InterPro" id="IPR010345">
    <property type="entry name" value="IL-17_fam"/>
</dbReference>
<comment type="subcellular location">
    <subcellularLocation>
        <location evidence="1">Secreted</location>
    </subcellularLocation>
</comment>
<evidence type="ECO:0000256" key="5">
    <source>
        <dbReference type="ARBA" id="ARBA00022729"/>
    </source>
</evidence>
<name>A0AAD1R942_PELCU</name>
<evidence type="ECO:0000256" key="4">
    <source>
        <dbReference type="ARBA" id="ARBA00022525"/>
    </source>
</evidence>
<dbReference type="GO" id="GO:0005615">
    <property type="term" value="C:extracellular space"/>
    <property type="evidence" value="ECO:0007669"/>
    <property type="project" value="UniProtKB-KW"/>
</dbReference>
<gene>
    <name evidence="6" type="ORF">PECUL_23A008724</name>
</gene>
<dbReference type="AlphaFoldDB" id="A0AAD1R942"/>
<dbReference type="PRINTS" id="PR01932">
    <property type="entry name" value="INTRLEUKIN17"/>
</dbReference>
<keyword evidence="5" id="KW-0732">Signal</keyword>
<dbReference type="SUPFAM" id="SSF57501">
    <property type="entry name" value="Cystine-knot cytokines"/>
    <property type="match status" value="2"/>
</dbReference>
<evidence type="ECO:0000313" key="7">
    <source>
        <dbReference type="Proteomes" id="UP001295444"/>
    </source>
</evidence>
<dbReference type="GO" id="GO:0006954">
    <property type="term" value="P:inflammatory response"/>
    <property type="evidence" value="ECO:0007669"/>
    <property type="project" value="InterPro"/>
</dbReference>